<dbReference type="AlphaFoldDB" id="G9X0N3"/>
<dbReference type="RefSeq" id="WP_009526185.1">
    <property type="nucleotide sequence ID" value="NZ_JH414563.1"/>
</dbReference>
<proteinExistence type="predicted"/>
<dbReference type="Proteomes" id="UP000006437">
    <property type="component" value="Unassembled WGS sequence"/>
</dbReference>
<evidence type="ECO:0000313" key="2">
    <source>
        <dbReference type="EMBL" id="EHL15128.1"/>
    </source>
</evidence>
<feature type="transmembrane region" description="Helical" evidence="1">
    <location>
        <begin position="53"/>
        <end position="74"/>
    </location>
</feature>
<comment type="caution">
    <text evidence="2">The sequence shown here is derived from an EMBL/GenBank/DDBJ whole genome shotgun (WGS) entry which is preliminary data.</text>
</comment>
<name>G9X0N3_9FIRM</name>
<feature type="transmembrane region" description="Helical" evidence="1">
    <location>
        <begin position="86"/>
        <end position="107"/>
    </location>
</feature>
<evidence type="ECO:0000313" key="3">
    <source>
        <dbReference type="Proteomes" id="UP000006437"/>
    </source>
</evidence>
<gene>
    <name evidence="2" type="ORF">HMPREF9629_01969</name>
</gene>
<feature type="transmembrane region" description="Helical" evidence="1">
    <location>
        <begin position="170"/>
        <end position="201"/>
    </location>
</feature>
<organism evidence="2 3">
    <name type="scientific">Peptoanaerobacter stomatis</name>
    <dbReference type="NCBI Taxonomy" id="796937"/>
    <lineage>
        <taxon>Bacteria</taxon>
        <taxon>Bacillati</taxon>
        <taxon>Bacillota</taxon>
        <taxon>Clostridia</taxon>
        <taxon>Peptostreptococcales</taxon>
        <taxon>Filifactoraceae</taxon>
        <taxon>Peptoanaerobacter</taxon>
    </lineage>
</organism>
<dbReference type="PANTHER" id="PTHR40078:SF1">
    <property type="entry name" value="INTEGRAL MEMBRANE PROTEIN"/>
    <property type="match status" value="1"/>
</dbReference>
<dbReference type="Pfam" id="PF19700">
    <property type="entry name" value="DUF6198"/>
    <property type="match status" value="1"/>
</dbReference>
<evidence type="ECO:0008006" key="4">
    <source>
        <dbReference type="Google" id="ProtNLM"/>
    </source>
</evidence>
<keyword evidence="1" id="KW-0812">Transmembrane</keyword>
<keyword evidence="1" id="KW-0472">Membrane</keyword>
<keyword evidence="1" id="KW-1133">Transmembrane helix</keyword>
<dbReference type="InterPro" id="IPR038750">
    <property type="entry name" value="YczE/YyaS-like"/>
</dbReference>
<sequence length="214" mass="24478">MQIFKIKFFYLRFIMLITGCLLIGYGISVFKFVNWGVDSYGTMVIALSDIFKASYGNTLLTCNIILFAISVLMCRPCIKMIGIGTLINMSMIGYVIDFLDFLYLRFFPLQLSIYVKFIWSVSAFFIFSIGVALYIKANLGIAPYELMNMSIIKHFNEKFSFHQVRVFQDLLMLAGGFALGSVIGINTVILSFFTGVVVHFFSKICEKHIIKDRW</sequence>
<feature type="transmembrane region" description="Helical" evidence="1">
    <location>
        <begin position="113"/>
        <end position="135"/>
    </location>
</feature>
<dbReference type="PANTHER" id="PTHR40078">
    <property type="entry name" value="INTEGRAL MEMBRANE PROTEIN-RELATED"/>
    <property type="match status" value="1"/>
</dbReference>
<dbReference type="HOGENOM" id="CLU_083843_1_3_9"/>
<dbReference type="BioCyc" id="EBAC796937-HMP:GMGH-1977-MONOMER"/>
<feature type="transmembrane region" description="Helical" evidence="1">
    <location>
        <begin position="9"/>
        <end position="33"/>
    </location>
</feature>
<reference evidence="2 3" key="1">
    <citation type="submission" date="2011-08" db="EMBL/GenBank/DDBJ databases">
        <title>The Genome Sequence of Eubacteriaceae bacterium ACC19a.</title>
        <authorList>
            <consortium name="The Broad Institute Genome Sequencing Platform"/>
            <person name="Earl A."/>
            <person name="Ward D."/>
            <person name="Feldgarden M."/>
            <person name="Gevers D."/>
            <person name="Sizova M."/>
            <person name="Hazen A."/>
            <person name="Epstein S."/>
            <person name="Young S.K."/>
            <person name="Zeng Q."/>
            <person name="Gargeya S."/>
            <person name="Fitzgerald M."/>
            <person name="Haas B."/>
            <person name="Abouelleil A."/>
            <person name="Alvarado L."/>
            <person name="Arachchi H.M."/>
            <person name="Berlin A."/>
            <person name="Brown A."/>
            <person name="Chapman S.B."/>
            <person name="Chen Z."/>
            <person name="Dunbar C."/>
            <person name="Freedman E."/>
            <person name="Gearin G."/>
            <person name="Gellesch M."/>
            <person name="Goldberg J."/>
            <person name="Griggs A."/>
            <person name="Gujja S."/>
            <person name="Heiman D."/>
            <person name="Howarth C."/>
            <person name="Larson L."/>
            <person name="Lui A."/>
            <person name="MacDonald P.J.P."/>
            <person name="Montmayeur A."/>
            <person name="Murphy C."/>
            <person name="Neiman D."/>
            <person name="Pearson M."/>
            <person name="Priest M."/>
            <person name="Roberts A."/>
            <person name="Saif S."/>
            <person name="Shea T."/>
            <person name="Shenoy N."/>
            <person name="Sisk P."/>
            <person name="Stolte C."/>
            <person name="Sykes S."/>
            <person name="Wortman J."/>
            <person name="Nusbaum C."/>
            <person name="Birren B."/>
        </authorList>
    </citation>
    <scope>NUCLEOTIDE SEQUENCE [LARGE SCALE GENOMIC DNA]</scope>
    <source>
        <strain evidence="2 3">ACC19a</strain>
    </source>
</reference>
<protein>
    <recommendedName>
        <fullName evidence="4">Membrane protein, PF02588 family</fullName>
    </recommendedName>
</protein>
<dbReference type="EMBL" id="AFZE01000015">
    <property type="protein sequence ID" value="EHL15128.1"/>
    <property type="molecule type" value="Genomic_DNA"/>
</dbReference>
<evidence type="ECO:0000256" key="1">
    <source>
        <dbReference type="SAM" id="Phobius"/>
    </source>
</evidence>
<accession>G9X0N3</accession>